<evidence type="ECO:0000313" key="3">
    <source>
        <dbReference type="EMBL" id="KAK0731913.1"/>
    </source>
</evidence>
<sequence>MQRISRRAHLSFLVHLSFFVGAWHCWKEILKPKMLAAGSRRSTATSEIGFRFSHSHHFSARVFYAFNHPHRALSHGQDDRQPNANQKWPWQENADSTDNDNRLPRLVKLYGEPGFIAVSMDGHTTVPIFFARCLSSPRDSVSFLEQMSWRAIVPAAARLSARPTGNRRISADAGSVSLSRFDRPWSSWGGLWSSSLQSASCTNSSSPLPRRIAL</sequence>
<accession>A0AA40EE26</accession>
<evidence type="ECO:0008006" key="5">
    <source>
        <dbReference type="Google" id="ProtNLM"/>
    </source>
</evidence>
<feature type="region of interest" description="Disordered" evidence="1">
    <location>
        <begin position="73"/>
        <end position="99"/>
    </location>
</feature>
<feature type="compositionally biased region" description="Polar residues" evidence="1">
    <location>
        <begin position="82"/>
        <end position="96"/>
    </location>
</feature>
<dbReference type="AlphaFoldDB" id="A0AA40EE26"/>
<feature type="chain" id="PRO_5041407396" description="Secreted protein" evidence="2">
    <location>
        <begin position="25"/>
        <end position="214"/>
    </location>
</feature>
<keyword evidence="2" id="KW-0732">Signal</keyword>
<proteinExistence type="predicted"/>
<comment type="caution">
    <text evidence="3">The sequence shown here is derived from an EMBL/GenBank/DDBJ whole genome shotgun (WGS) entry which is preliminary data.</text>
</comment>
<evidence type="ECO:0000256" key="2">
    <source>
        <dbReference type="SAM" id="SignalP"/>
    </source>
</evidence>
<dbReference type="Proteomes" id="UP001172102">
    <property type="component" value="Unassembled WGS sequence"/>
</dbReference>
<gene>
    <name evidence="3" type="ORF">B0H67DRAFT_90171</name>
</gene>
<feature type="signal peptide" evidence="2">
    <location>
        <begin position="1"/>
        <end position="24"/>
    </location>
</feature>
<organism evidence="3 4">
    <name type="scientific">Lasiosphaeris hirsuta</name>
    <dbReference type="NCBI Taxonomy" id="260670"/>
    <lineage>
        <taxon>Eukaryota</taxon>
        <taxon>Fungi</taxon>
        <taxon>Dikarya</taxon>
        <taxon>Ascomycota</taxon>
        <taxon>Pezizomycotina</taxon>
        <taxon>Sordariomycetes</taxon>
        <taxon>Sordariomycetidae</taxon>
        <taxon>Sordariales</taxon>
        <taxon>Lasiosphaeriaceae</taxon>
        <taxon>Lasiosphaeris</taxon>
    </lineage>
</organism>
<dbReference type="EMBL" id="JAUKUA010000001">
    <property type="protein sequence ID" value="KAK0731913.1"/>
    <property type="molecule type" value="Genomic_DNA"/>
</dbReference>
<evidence type="ECO:0000256" key="1">
    <source>
        <dbReference type="SAM" id="MobiDB-lite"/>
    </source>
</evidence>
<evidence type="ECO:0000313" key="4">
    <source>
        <dbReference type="Proteomes" id="UP001172102"/>
    </source>
</evidence>
<reference evidence="3" key="1">
    <citation type="submission" date="2023-06" db="EMBL/GenBank/DDBJ databases">
        <title>Genome-scale phylogeny and comparative genomics of the fungal order Sordariales.</title>
        <authorList>
            <consortium name="Lawrence Berkeley National Laboratory"/>
            <person name="Hensen N."/>
            <person name="Bonometti L."/>
            <person name="Westerberg I."/>
            <person name="Brannstrom I.O."/>
            <person name="Guillou S."/>
            <person name="Cros-Aarteil S."/>
            <person name="Calhoun S."/>
            <person name="Haridas S."/>
            <person name="Kuo A."/>
            <person name="Mondo S."/>
            <person name="Pangilinan J."/>
            <person name="Riley R."/>
            <person name="Labutti K."/>
            <person name="Andreopoulos B."/>
            <person name="Lipzen A."/>
            <person name="Chen C."/>
            <person name="Yanf M."/>
            <person name="Daum C."/>
            <person name="Ng V."/>
            <person name="Clum A."/>
            <person name="Steindorff A."/>
            <person name="Ohm R."/>
            <person name="Martin F."/>
            <person name="Silar P."/>
            <person name="Natvig D."/>
            <person name="Lalanne C."/>
            <person name="Gautier V."/>
            <person name="Ament-Velasquez S.L."/>
            <person name="Kruys A."/>
            <person name="Hutchinson M.I."/>
            <person name="Powell A.J."/>
            <person name="Barry K."/>
            <person name="Miller A.N."/>
            <person name="Grigoriev I.V."/>
            <person name="Debuchy R."/>
            <person name="Gladieux P."/>
            <person name="Thoren M.H."/>
            <person name="Johannesson H."/>
        </authorList>
    </citation>
    <scope>NUCLEOTIDE SEQUENCE</scope>
    <source>
        <strain evidence="3">SMH4607-1</strain>
    </source>
</reference>
<name>A0AA40EE26_9PEZI</name>
<protein>
    <recommendedName>
        <fullName evidence="5">Secreted protein</fullName>
    </recommendedName>
</protein>
<keyword evidence="4" id="KW-1185">Reference proteome</keyword>